<reference evidence="2 3" key="1">
    <citation type="submission" date="2020-03" db="EMBL/GenBank/DDBJ databases">
        <title>Propioniciclava sp. nov., isolated from Hydrophilus acuminatus.</title>
        <authorList>
            <person name="Hyun D.-W."/>
            <person name="Bae J.-W."/>
        </authorList>
    </citation>
    <scope>NUCLEOTIDE SEQUENCE [LARGE SCALE GENOMIC DNA]</scope>
    <source>
        <strain evidence="2 3">HDW11</strain>
    </source>
</reference>
<organism evidence="2 3">
    <name type="scientific">Propioniciclava coleopterorum</name>
    <dbReference type="NCBI Taxonomy" id="2714937"/>
    <lineage>
        <taxon>Bacteria</taxon>
        <taxon>Bacillati</taxon>
        <taxon>Actinomycetota</taxon>
        <taxon>Actinomycetes</taxon>
        <taxon>Propionibacteriales</taxon>
        <taxon>Propionibacteriaceae</taxon>
        <taxon>Propioniciclava</taxon>
    </lineage>
</organism>
<evidence type="ECO:0000313" key="2">
    <source>
        <dbReference type="EMBL" id="QIK73862.1"/>
    </source>
</evidence>
<keyword evidence="3" id="KW-1185">Reference proteome</keyword>
<proteinExistence type="predicted"/>
<evidence type="ECO:0008006" key="4">
    <source>
        <dbReference type="Google" id="ProtNLM"/>
    </source>
</evidence>
<gene>
    <name evidence="2" type="ORF">G7070_07105</name>
</gene>
<dbReference type="Pfam" id="PF12824">
    <property type="entry name" value="MRP-L20"/>
    <property type="match status" value="1"/>
</dbReference>
<feature type="region of interest" description="Disordered" evidence="1">
    <location>
        <begin position="1"/>
        <end position="25"/>
    </location>
</feature>
<name>A0A6G7YAL3_9ACTN</name>
<dbReference type="EMBL" id="CP049865">
    <property type="protein sequence ID" value="QIK73862.1"/>
    <property type="molecule type" value="Genomic_DNA"/>
</dbReference>
<accession>A0A6G7YAL3</accession>
<dbReference type="KEGG" id="prv:G7070_07105"/>
<dbReference type="AlphaFoldDB" id="A0A6G7YAL3"/>
<dbReference type="Proteomes" id="UP000501058">
    <property type="component" value="Chromosome"/>
</dbReference>
<evidence type="ECO:0000313" key="3">
    <source>
        <dbReference type="Proteomes" id="UP000501058"/>
    </source>
</evidence>
<protein>
    <recommendedName>
        <fullName evidence="4">Homeodomain-like domain-containing protein</fullName>
    </recommendedName>
</protein>
<evidence type="ECO:0000256" key="1">
    <source>
        <dbReference type="SAM" id="MobiDB-lite"/>
    </source>
</evidence>
<sequence>MSARSGVPDARSGVPDARSGVSDARAARARELHRLAAETEALASRQRAERDRLIRQLRAEDPQHWSYGALASALGCSRELIALVVKRKDA</sequence>